<dbReference type="InterPro" id="IPR052344">
    <property type="entry name" value="Transposase-related"/>
</dbReference>
<evidence type="ECO:0000313" key="5">
    <source>
        <dbReference type="Proteomes" id="UP000677054"/>
    </source>
</evidence>
<feature type="compositionally biased region" description="Basic and acidic residues" evidence="1">
    <location>
        <begin position="1"/>
        <end position="10"/>
    </location>
</feature>
<protein>
    <recommendedName>
        <fullName evidence="6">Transposase</fullName>
    </recommendedName>
</protein>
<name>A0A7R9AJ44_9CRUS</name>
<feature type="domain" description="Transposase IS66 C-terminal" evidence="3">
    <location>
        <begin position="235"/>
        <end position="272"/>
    </location>
</feature>
<dbReference type="NCBIfam" id="NF033517">
    <property type="entry name" value="transpos_IS66"/>
    <property type="match status" value="1"/>
</dbReference>
<evidence type="ECO:0008006" key="6">
    <source>
        <dbReference type="Google" id="ProtNLM"/>
    </source>
</evidence>
<dbReference type="Pfam" id="PF03050">
    <property type="entry name" value="DDE_Tnp_IS66"/>
    <property type="match status" value="1"/>
</dbReference>
<dbReference type="EMBL" id="CAJPEV010021152">
    <property type="protein sequence ID" value="CAG0908085.1"/>
    <property type="molecule type" value="Genomic_DNA"/>
</dbReference>
<organism evidence="4">
    <name type="scientific">Darwinula stevensoni</name>
    <dbReference type="NCBI Taxonomy" id="69355"/>
    <lineage>
        <taxon>Eukaryota</taxon>
        <taxon>Metazoa</taxon>
        <taxon>Ecdysozoa</taxon>
        <taxon>Arthropoda</taxon>
        <taxon>Crustacea</taxon>
        <taxon>Oligostraca</taxon>
        <taxon>Ostracoda</taxon>
        <taxon>Podocopa</taxon>
        <taxon>Podocopida</taxon>
        <taxon>Darwinulocopina</taxon>
        <taxon>Darwinuloidea</taxon>
        <taxon>Darwinulidae</taxon>
        <taxon>Darwinula</taxon>
    </lineage>
</organism>
<evidence type="ECO:0000259" key="3">
    <source>
        <dbReference type="Pfam" id="PF13817"/>
    </source>
</evidence>
<dbReference type="PANTHER" id="PTHR33678:SF1">
    <property type="entry name" value="BLL1576 PROTEIN"/>
    <property type="match status" value="1"/>
</dbReference>
<dbReference type="Proteomes" id="UP000677054">
    <property type="component" value="Unassembled WGS sequence"/>
</dbReference>
<dbReference type="Pfam" id="PF13817">
    <property type="entry name" value="DDE_Tnp_IS66_C"/>
    <property type="match status" value="1"/>
</dbReference>
<dbReference type="AlphaFoldDB" id="A0A7R9AJ44"/>
<dbReference type="PANTHER" id="PTHR33678">
    <property type="entry name" value="BLL1576 PROTEIN"/>
    <property type="match status" value="1"/>
</dbReference>
<dbReference type="EMBL" id="LR920670">
    <property type="protein sequence ID" value="CAD7255263.1"/>
    <property type="molecule type" value="Genomic_DNA"/>
</dbReference>
<feature type="region of interest" description="Disordered" evidence="1">
    <location>
        <begin position="1"/>
        <end position="22"/>
    </location>
</feature>
<evidence type="ECO:0000256" key="1">
    <source>
        <dbReference type="SAM" id="MobiDB-lite"/>
    </source>
</evidence>
<dbReference type="InterPro" id="IPR004291">
    <property type="entry name" value="Transposase_IS66_central"/>
</dbReference>
<sequence length="284" mass="31690">MSADKIHTDDTPVPVLQPGRKTTKEGRLWTYVRDGTGWHDPTPGAVWFAYSPDRKGEHPKAHLKDFSGDMQADAYGGYDRIYEDRKDTDKPIREVACWAHARRKFYGLIKSTDSPLATQAVELIAKLYVVESSVRGKAPEQRQAARQAHAVPVLAQIKAWMIATAAKVSRKSEMAKAINYSLTRWDALVRYTTNGKLEIDNNAAERSVRPIALGRKNWMFAGSDEGGKRAAALYSLIGTAKMHGLNPEAYLRDVLARINDQKITEIDALLPWNMKPEIVGNASD</sequence>
<dbReference type="InterPro" id="IPR039552">
    <property type="entry name" value="IS66_C"/>
</dbReference>
<accession>A0A7R9AJ44</accession>
<evidence type="ECO:0000313" key="4">
    <source>
        <dbReference type="EMBL" id="CAD7255263.1"/>
    </source>
</evidence>
<reference evidence="4" key="1">
    <citation type="submission" date="2020-11" db="EMBL/GenBank/DDBJ databases">
        <authorList>
            <person name="Tran Van P."/>
        </authorList>
    </citation>
    <scope>NUCLEOTIDE SEQUENCE</scope>
</reference>
<gene>
    <name evidence="4" type="ORF">DSTB1V02_LOCUS15008</name>
</gene>
<evidence type="ECO:0000259" key="2">
    <source>
        <dbReference type="Pfam" id="PF03050"/>
    </source>
</evidence>
<keyword evidence="5" id="KW-1185">Reference proteome</keyword>
<dbReference type="OrthoDB" id="6366564at2759"/>
<proteinExistence type="predicted"/>
<feature type="domain" description="Transposase IS66 central" evidence="2">
    <location>
        <begin position="2"/>
        <end position="228"/>
    </location>
</feature>